<gene>
    <name evidence="2" type="ORF">QJT92_01360</name>
</gene>
<sequence>MIEIIVPDYNDSVIELEIKENTYFFHFQYNSEGDYWALGVMDSEKKTIVAGIKIVANTNIFNGLYYTGIPFIKLYAVSKSDNVGREAFNNKTARLIYAEV</sequence>
<evidence type="ECO:0000313" key="3">
    <source>
        <dbReference type="Proteomes" id="UP001224812"/>
    </source>
</evidence>
<evidence type="ECO:0000313" key="2">
    <source>
        <dbReference type="EMBL" id="MDP8084581.1"/>
    </source>
</evidence>
<keyword evidence="3" id="KW-1185">Reference proteome</keyword>
<dbReference type="RefSeq" id="WP_306383695.1">
    <property type="nucleotide sequence ID" value="NZ_JASAVR010000001.1"/>
</dbReference>
<organism evidence="2 3">
    <name type="scientific">Phocoenobacter skyensis</name>
    <dbReference type="NCBI Taxonomy" id="97481"/>
    <lineage>
        <taxon>Bacteria</taxon>
        <taxon>Pseudomonadati</taxon>
        <taxon>Pseudomonadota</taxon>
        <taxon>Gammaproteobacteria</taxon>
        <taxon>Pasteurellales</taxon>
        <taxon>Pasteurellaceae</taxon>
        <taxon>Phocoenobacter</taxon>
    </lineage>
</organism>
<feature type="domain" description="Cyanophage baseplate Pam3 plug gp18" evidence="1">
    <location>
        <begin position="1"/>
        <end position="98"/>
    </location>
</feature>
<accession>A0ABT9JIE2</accession>
<dbReference type="Pfam" id="PF22479">
    <property type="entry name" value="Pam3_gp18"/>
    <property type="match status" value="1"/>
</dbReference>
<comment type="caution">
    <text evidence="2">The sequence shown here is derived from an EMBL/GenBank/DDBJ whole genome shotgun (WGS) entry which is preliminary data.</text>
</comment>
<evidence type="ECO:0000259" key="1">
    <source>
        <dbReference type="Pfam" id="PF22479"/>
    </source>
</evidence>
<name>A0ABT9JIE2_9PAST</name>
<dbReference type="Proteomes" id="UP001224812">
    <property type="component" value="Unassembled WGS sequence"/>
</dbReference>
<protein>
    <recommendedName>
        <fullName evidence="1">Cyanophage baseplate Pam3 plug gp18 domain-containing protein</fullName>
    </recommendedName>
</protein>
<proteinExistence type="predicted"/>
<reference evidence="2 3" key="1">
    <citation type="journal article" date="2023" name="Front. Microbiol.">
        <title>Phylogeography and host specificity of Pasteurellaceae pathogenic to sea-farmed fish in the north-east Atlantic.</title>
        <authorList>
            <person name="Gulla S."/>
            <person name="Colquhoun D.J."/>
            <person name="Olsen A.B."/>
            <person name="Spilsberg B."/>
            <person name="Lagesen K."/>
            <person name="Aakesson C.P."/>
            <person name="Strom S."/>
            <person name="Manji F."/>
            <person name="Birkbeck T.H."/>
            <person name="Nilsen H.K."/>
        </authorList>
    </citation>
    <scope>NUCLEOTIDE SEQUENCE [LARGE SCALE GENOMIC DNA]</scope>
    <source>
        <strain evidence="2 3">VIO11850</strain>
    </source>
</reference>
<dbReference type="InterPro" id="IPR054252">
    <property type="entry name" value="Pam3_gp18"/>
</dbReference>
<dbReference type="EMBL" id="JASAVS010000001">
    <property type="protein sequence ID" value="MDP8084581.1"/>
    <property type="molecule type" value="Genomic_DNA"/>
</dbReference>